<comment type="caution">
    <text evidence="2">The sequence shown here is derived from an EMBL/GenBank/DDBJ whole genome shotgun (WGS) entry which is preliminary data.</text>
</comment>
<protein>
    <submittedName>
        <fullName evidence="2">Uncharacterized protein</fullName>
    </submittedName>
</protein>
<evidence type="ECO:0000313" key="2">
    <source>
        <dbReference type="EMBL" id="KAL0925256.1"/>
    </source>
</evidence>
<keyword evidence="3" id="KW-1185">Reference proteome</keyword>
<feature type="compositionally biased region" description="Basic and acidic residues" evidence="1">
    <location>
        <begin position="129"/>
        <end position="142"/>
    </location>
</feature>
<dbReference type="Proteomes" id="UP001552299">
    <property type="component" value="Unassembled WGS sequence"/>
</dbReference>
<evidence type="ECO:0000313" key="3">
    <source>
        <dbReference type="Proteomes" id="UP001552299"/>
    </source>
</evidence>
<feature type="region of interest" description="Disordered" evidence="1">
    <location>
        <begin position="127"/>
        <end position="155"/>
    </location>
</feature>
<name>A0ABD0VQY9_DENTH</name>
<accession>A0ABD0VQY9</accession>
<evidence type="ECO:0000256" key="1">
    <source>
        <dbReference type="SAM" id="MobiDB-lite"/>
    </source>
</evidence>
<dbReference type="EMBL" id="JANQDX010000004">
    <property type="protein sequence ID" value="KAL0925256.1"/>
    <property type="molecule type" value="Genomic_DNA"/>
</dbReference>
<sequence length="155" mass="17396">MLESESFNRESKSWETTRMTLKQQLISRILGRIRGGFDRYEHRNVVIYNTSAPNSDISALTALDFKEKQCLDGAKVNSAALHSTVTSKICTAAPESQKFECWSADHHNPTAPSCTFKHCSAQRFQHRGGAVDERQSHADSTNKRTGLTNRHVEST</sequence>
<reference evidence="2 3" key="1">
    <citation type="journal article" date="2024" name="Plant Biotechnol. J.">
        <title>Dendrobium thyrsiflorum genome and its molecular insights into genes involved in important horticultural traits.</title>
        <authorList>
            <person name="Chen B."/>
            <person name="Wang J.Y."/>
            <person name="Zheng P.J."/>
            <person name="Li K.L."/>
            <person name="Liang Y.M."/>
            <person name="Chen X.F."/>
            <person name="Zhang C."/>
            <person name="Zhao X."/>
            <person name="He X."/>
            <person name="Zhang G.Q."/>
            <person name="Liu Z.J."/>
            <person name="Xu Q."/>
        </authorList>
    </citation>
    <scope>NUCLEOTIDE SEQUENCE [LARGE SCALE GENOMIC DNA]</scope>
    <source>
        <strain evidence="2">GZMU011</strain>
    </source>
</reference>
<dbReference type="AlphaFoldDB" id="A0ABD0VQY9"/>
<proteinExistence type="predicted"/>
<gene>
    <name evidence="2" type="ORF">M5K25_003575</name>
</gene>
<organism evidence="2 3">
    <name type="scientific">Dendrobium thyrsiflorum</name>
    <name type="common">Pinecone-like raceme dendrobium</name>
    <name type="synonym">Orchid</name>
    <dbReference type="NCBI Taxonomy" id="117978"/>
    <lineage>
        <taxon>Eukaryota</taxon>
        <taxon>Viridiplantae</taxon>
        <taxon>Streptophyta</taxon>
        <taxon>Embryophyta</taxon>
        <taxon>Tracheophyta</taxon>
        <taxon>Spermatophyta</taxon>
        <taxon>Magnoliopsida</taxon>
        <taxon>Liliopsida</taxon>
        <taxon>Asparagales</taxon>
        <taxon>Orchidaceae</taxon>
        <taxon>Epidendroideae</taxon>
        <taxon>Malaxideae</taxon>
        <taxon>Dendrobiinae</taxon>
        <taxon>Dendrobium</taxon>
    </lineage>
</organism>